<keyword evidence="3" id="KW-0732">Signal</keyword>
<dbReference type="PANTHER" id="PTHR43649:SF34">
    <property type="entry name" value="ABC TRANSPORTER PERIPLASMIC-BINDING PROTEIN YCJN-RELATED"/>
    <property type="match status" value="1"/>
</dbReference>
<keyword evidence="2" id="KW-0813">Transport</keyword>
<dbReference type="InterPro" id="IPR050490">
    <property type="entry name" value="Bact_solute-bd_prot1"/>
</dbReference>
<evidence type="ECO:0000313" key="5">
    <source>
        <dbReference type="Proteomes" id="UP000281547"/>
    </source>
</evidence>
<evidence type="ECO:0000313" key="4">
    <source>
        <dbReference type="EMBL" id="RUT34795.1"/>
    </source>
</evidence>
<dbReference type="AlphaFoldDB" id="A0A433XL39"/>
<dbReference type="OrthoDB" id="7374398at2"/>
<evidence type="ECO:0000256" key="2">
    <source>
        <dbReference type="ARBA" id="ARBA00022448"/>
    </source>
</evidence>
<comment type="similarity">
    <text evidence="1">Belongs to the bacterial solute-binding protein 1 family.</text>
</comment>
<comment type="caution">
    <text evidence="4">The sequence shown here is derived from an EMBL/GenBank/DDBJ whole genome shotgun (WGS) entry which is preliminary data.</text>
</comment>
<evidence type="ECO:0000256" key="3">
    <source>
        <dbReference type="ARBA" id="ARBA00022729"/>
    </source>
</evidence>
<dbReference type="PANTHER" id="PTHR43649">
    <property type="entry name" value="ARABINOSE-BINDING PROTEIN-RELATED"/>
    <property type="match status" value="1"/>
</dbReference>
<accession>A0A433XL39</accession>
<dbReference type="InterPro" id="IPR006311">
    <property type="entry name" value="TAT_signal"/>
</dbReference>
<dbReference type="Proteomes" id="UP000281547">
    <property type="component" value="Unassembled WGS sequence"/>
</dbReference>
<dbReference type="Gene3D" id="3.40.190.10">
    <property type="entry name" value="Periplasmic binding protein-like II"/>
    <property type="match status" value="2"/>
</dbReference>
<protein>
    <submittedName>
        <fullName evidence="4">Extracellular solute-binding protein</fullName>
    </submittedName>
</protein>
<keyword evidence="5" id="KW-1185">Reference proteome</keyword>
<evidence type="ECO:0000256" key="1">
    <source>
        <dbReference type="ARBA" id="ARBA00008520"/>
    </source>
</evidence>
<proteinExistence type="inferred from homology"/>
<reference evidence="4 5" key="1">
    <citation type="journal article" date="2016" name="Int. J. Syst. Evol. Microbiol.">
        <title>Arsenicitalea aurantiaca gen. nov., sp. nov., a new member of the family Hyphomicrobiaceae, isolated from high-arsenic sediment.</title>
        <authorList>
            <person name="Mu Y."/>
            <person name="Zhou L."/>
            <person name="Zeng X.C."/>
            <person name="Liu L."/>
            <person name="Pan Y."/>
            <person name="Chen X."/>
            <person name="Wang J."/>
            <person name="Li S."/>
            <person name="Li W.J."/>
            <person name="Wang Y."/>
        </authorList>
    </citation>
    <scope>NUCLEOTIDE SEQUENCE [LARGE SCALE GENOMIC DNA]</scope>
    <source>
        <strain evidence="4 5">42-50</strain>
    </source>
</reference>
<sequence length="426" mass="46550">MLISRRALLGGAAGLTALGMLPRAAFGQEDVVNVLSHRVHQGVAEGPAGSITAEWAAANNARLEWLTYDTGPLQERLFREASLGSTEIDLAYMLNTWANPTALNLFEPLNAHMERDPIEDFEDFFPGMVEAVSSGGELWGIPMRHATAGLHYNEELFEERGLSGPPETMEQLLDYARQLTYTRDDGTPVVGFVIPNNYSNIVHMARAWNGDFINGAYEVTAAEPPMVKAITALRALFEDGAFPREFPALLQEEASTWIQGGRAAMVITNMSRNAQFNDPERSQFPGRIKTTSVPISEELAGEFEVAPVGTESWSYVIPRNATDKQRSWSLIKHMSSRASTRTAALNGNGPARASLYADPEYIATLPYAAEEARALAVARVPMPAFDGAPRAADLIREAYEGAVLGFVEPEAAMEDLAAQLRPLLPR</sequence>
<dbReference type="RefSeq" id="WP_127186914.1">
    <property type="nucleotide sequence ID" value="NZ_RZNJ01000001.1"/>
</dbReference>
<dbReference type="PROSITE" id="PS51318">
    <property type="entry name" value="TAT"/>
    <property type="match status" value="1"/>
</dbReference>
<organism evidence="4 5">
    <name type="scientific">Arsenicitalea aurantiaca</name>
    <dbReference type="NCBI Taxonomy" id="1783274"/>
    <lineage>
        <taxon>Bacteria</taxon>
        <taxon>Pseudomonadati</taxon>
        <taxon>Pseudomonadota</taxon>
        <taxon>Alphaproteobacteria</taxon>
        <taxon>Hyphomicrobiales</taxon>
        <taxon>Devosiaceae</taxon>
        <taxon>Arsenicitalea</taxon>
    </lineage>
</organism>
<dbReference type="SUPFAM" id="SSF53850">
    <property type="entry name" value="Periplasmic binding protein-like II"/>
    <property type="match status" value="1"/>
</dbReference>
<gene>
    <name evidence="4" type="ORF">EMQ25_02215</name>
</gene>
<dbReference type="EMBL" id="RZNJ01000001">
    <property type="protein sequence ID" value="RUT34795.1"/>
    <property type="molecule type" value="Genomic_DNA"/>
</dbReference>
<name>A0A433XL39_9HYPH</name>